<organism evidence="2 3">
    <name type="scientific">Ruegeria atlantica</name>
    <dbReference type="NCBI Taxonomy" id="81569"/>
    <lineage>
        <taxon>Bacteria</taxon>
        <taxon>Pseudomonadati</taxon>
        <taxon>Pseudomonadota</taxon>
        <taxon>Alphaproteobacteria</taxon>
        <taxon>Rhodobacterales</taxon>
        <taxon>Roseobacteraceae</taxon>
        <taxon>Ruegeria</taxon>
    </lineage>
</organism>
<reference evidence="3" key="1">
    <citation type="submission" date="2015-09" db="EMBL/GenBank/DDBJ databases">
        <authorList>
            <person name="Rodrigo-Torres L."/>
            <person name="Arahal D.R."/>
        </authorList>
    </citation>
    <scope>NUCLEOTIDE SEQUENCE [LARGE SCALE GENOMIC DNA]</scope>
    <source>
        <strain evidence="3">CECT 4293</strain>
    </source>
</reference>
<evidence type="ECO:0000313" key="3">
    <source>
        <dbReference type="Proteomes" id="UP000050786"/>
    </source>
</evidence>
<feature type="chain" id="PRO_5006015443" evidence="1">
    <location>
        <begin position="20"/>
        <end position="167"/>
    </location>
</feature>
<proteinExistence type="predicted"/>
<dbReference type="RefSeq" id="WP_058273847.1">
    <property type="nucleotide sequence ID" value="NZ_CYPS01000043.1"/>
</dbReference>
<keyword evidence="1" id="KW-0732">Signal</keyword>
<dbReference type="AlphaFoldDB" id="A0A0N7LP00"/>
<evidence type="ECO:0000256" key="1">
    <source>
        <dbReference type="SAM" id="SignalP"/>
    </source>
</evidence>
<keyword evidence="3" id="KW-1185">Reference proteome</keyword>
<dbReference type="Proteomes" id="UP000050786">
    <property type="component" value="Unassembled WGS sequence"/>
</dbReference>
<sequence>MSFRVVVAALLLAATPLVAESWEVRHLAYRGGTRPLIVHENKAQFTVAHFGAYEGGRQIQLGCNVENLPYTENAIRGFINVWVGGDPLFGSQMNFVAEFDGNEAMPLGEFNYARSNYWGELPPSFVSLAASRERLVLTDDENDFVFAVSLENATNAMSQIKCLGEEE</sequence>
<evidence type="ECO:0000313" key="2">
    <source>
        <dbReference type="EMBL" id="CUH43836.1"/>
    </source>
</evidence>
<gene>
    <name evidence="2" type="ORF">RUM4293_02732</name>
</gene>
<dbReference type="EMBL" id="CYPS01000043">
    <property type="protein sequence ID" value="CUH43836.1"/>
    <property type="molecule type" value="Genomic_DNA"/>
</dbReference>
<protein>
    <submittedName>
        <fullName evidence="2">Uncharacterized protein</fullName>
    </submittedName>
</protein>
<accession>A0A0N7LP00</accession>
<feature type="signal peptide" evidence="1">
    <location>
        <begin position="1"/>
        <end position="19"/>
    </location>
</feature>
<name>A0A0N7LP00_9RHOB</name>